<dbReference type="SMART" id="SM00490">
    <property type="entry name" value="HELICc"/>
    <property type="match status" value="1"/>
</dbReference>
<evidence type="ECO:0000259" key="9">
    <source>
        <dbReference type="PROSITE" id="PS51192"/>
    </source>
</evidence>
<dbReference type="InterPro" id="IPR001650">
    <property type="entry name" value="Helicase_C-like"/>
</dbReference>
<dbReference type="Gene3D" id="3.40.50.300">
    <property type="entry name" value="P-loop containing nucleotide triphosphate hydrolases"/>
    <property type="match status" value="2"/>
</dbReference>
<keyword evidence="2 6" id="KW-0378">Hydrolase</keyword>
<evidence type="ECO:0000313" key="12">
    <source>
        <dbReference type="Proteomes" id="UP001271007"/>
    </source>
</evidence>
<feature type="compositionally biased region" description="Gly residues" evidence="8">
    <location>
        <begin position="637"/>
        <end position="690"/>
    </location>
</feature>
<evidence type="ECO:0000256" key="5">
    <source>
        <dbReference type="ARBA" id="ARBA00022884"/>
    </source>
</evidence>
<sequence length="708" mass="76451">MRRAIQRWTASLPRTLSSTTLGASVSSRVAQRAVALRSIAQSRLHQRHLHQTSCLRQEAAAQAEPSEIPQDGNGEISRFEELGTRGIIHQNIVHTLTKGMGMENLTEVQRRTLHEALKGDDVIAQAKTGTGKTLAFLLPVLQNIISKDPDLIRPSHGRRGPRTTADDIRALIVSPTRELAEQIAEEAKKVLRGTGLIVQTAVGGTQKSAGLRAIQRDGCHILVGTPGRLNDIFSDPYSGVKAPDLSALVFDEADRLLEVGFWPTIQEIMRQLPTAQEKDRQTLMFSATVPREVVSVVRETLKPGFLFVKCVGDNEDPTHPHVKQRIVRLNGMENSLPSLVEICSRSIEAAKEPGGRPFKAIIYFNSTAEVRLAASALEGLQKPNAPEQDTFGSIRQRHPWDPTRILEIHAKLGQAQRTRAAEVFRKCESGILLSSDVTARGMDFPNVTHVIQMGLPTSRDQYIHRVGRTARAGKEGEGWLILNPLESDEARSRLKNLPIERDDSLEIAKLDMTKEAQVGRAAGELLAMYQNSLRKTPATEKADVYRAQLGIHQWFGRKAVLLEHMNKLARFGWGMTDPPMISPGLAQRLGIARLPGVNVGQDAEMSRPRGDSSGRQFGGGSGGGYGGRGGGRDDAFGGRGGGSGGFGGSRGGYGGDRGDRGGYGGGDRGGSRGGYGGGDRGSSYGGGGGRYSDRGERGGARSSDPFGQ</sequence>
<evidence type="ECO:0000313" key="11">
    <source>
        <dbReference type="EMBL" id="KAK3057157.1"/>
    </source>
</evidence>
<dbReference type="GO" id="GO:0016787">
    <property type="term" value="F:hydrolase activity"/>
    <property type="evidence" value="ECO:0007669"/>
    <property type="project" value="UniProtKB-KW"/>
</dbReference>
<dbReference type="Pfam" id="PF00270">
    <property type="entry name" value="DEAD"/>
    <property type="match status" value="1"/>
</dbReference>
<dbReference type="CDD" id="cd17964">
    <property type="entry name" value="DEADc_MSS116"/>
    <property type="match status" value="1"/>
</dbReference>
<evidence type="ECO:0000256" key="8">
    <source>
        <dbReference type="SAM" id="MobiDB-lite"/>
    </source>
</evidence>
<protein>
    <recommendedName>
        <fullName evidence="7">ATP-dependent RNA helicase</fullName>
        <ecNumber evidence="7">3.6.4.13</ecNumber>
    </recommendedName>
</protein>
<dbReference type="AlphaFoldDB" id="A0AAJ0GGM4"/>
<comment type="catalytic activity">
    <reaction evidence="7">
        <text>ATP + H2O = ADP + phosphate + H(+)</text>
        <dbReference type="Rhea" id="RHEA:13065"/>
        <dbReference type="ChEBI" id="CHEBI:15377"/>
        <dbReference type="ChEBI" id="CHEBI:15378"/>
        <dbReference type="ChEBI" id="CHEBI:30616"/>
        <dbReference type="ChEBI" id="CHEBI:43474"/>
        <dbReference type="ChEBI" id="CHEBI:456216"/>
        <dbReference type="EC" id="3.6.4.13"/>
    </reaction>
</comment>
<dbReference type="PROSITE" id="PS51192">
    <property type="entry name" value="HELICASE_ATP_BIND_1"/>
    <property type="match status" value="1"/>
</dbReference>
<feature type="region of interest" description="Disordered" evidence="8">
    <location>
        <begin position="599"/>
        <end position="708"/>
    </location>
</feature>
<comment type="domain">
    <text evidence="7">The Q motif is unique to and characteristic of the DEAD box family of RNA helicases and controls ATP binding and hydrolysis.</text>
</comment>
<dbReference type="PROSITE" id="PS51194">
    <property type="entry name" value="HELICASE_CTER"/>
    <property type="match status" value="1"/>
</dbReference>
<keyword evidence="5 7" id="KW-0694">RNA-binding</keyword>
<evidence type="ECO:0000256" key="4">
    <source>
        <dbReference type="ARBA" id="ARBA00022840"/>
    </source>
</evidence>
<comment type="caution">
    <text evidence="11">The sequence shown here is derived from an EMBL/GenBank/DDBJ whole genome shotgun (WGS) entry which is preliminary data.</text>
</comment>
<dbReference type="InterPro" id="IPR000629">
    <property type="entry name" value="RNA-helicase_DEAD-box_CS"/>
</dbReference>
<dbReference type="InterPro" id="IPR027417">
    <property type="entry name" value="P-loop_NTPase"/>
</dbReference>
<dbReference type="Pfam" id="PF00271">
    <property type="entry name" value="Helicase_C"/>
    <property type="match status" value="1"/>
</dbReference>
<dbReference type="Proteomes" id="UP001271007">
    <property type="component" value="Unassembled WGS sequence"/>
</dbReference>
<keyword evidence="3 6" id="KW-0347">Helicase</keyword>
<dbReference type="EC" id="3.6.4.13" evidence="7"/>
<evidence type="ECO:0000256" key="1">
    <source>
        <dbReference type="ARBA" id="ARBA00022741"/>
    </source>
</evidence>
<dbReference type="PANTHER" id="PTHR24031">
    <property type="entry name" value="RNA HELICASE"/>
    <property type="match status" value="1"/>
</dbReference>
<dbReference type="SMART" id="SM00487">
    <property type="entry name" value="DEXDc"/>
    <property type="match status" value="1"/>
</dbReference>
<organism evidence="11 12">
    <name type="scientific">Extremus antarcticus</name>
    <dbReference type="NCBI Taxonomy" id="702011"/>
    <lineage>
        <taxon>Eukaryota</taxon>
        <taxon>Fungi</taxon>
        <taxon>Dikarya</taxon>
        <taxon>Ascomycota</taxon>
        <taxon>Pezizomycotina</taxon>
        <taxon>Dothideomycetes</taxon>
        <taxon>Dothideomycetidae</taxon>
        <taxon>Mycosphaerellales</taxon>
        <taxon>Extremaceae</taxon>
        <taxon>Extremus</taxon>
    </lineage>
</organism>
<dbReference type="InterPro" id="IPR014001">
    <property type="entry name" value="Helicase_ATP-bd"/>
</dbReference>
<feature type="compositionally biased region" description="Gly residues" evidence="8">
    <location>
        <begin position="616"/>
        <end position="629"/>
    </location>
</feature>
<gene>
    <name evidence="11" type="ORF">LTR09_002196</name>
</gene>
<feature type="domain" description="Helicase C-terminal" evidence="10">
    <location>
        <begin position="335"/>
        <end position="516"/>
    </location>
</feature>
<keyword evidence="1 6" id="KW-0547">Nucleotide-binding</keyword>
<comment type="similarity">
    <text evidence="6">Belongs to the DEAD box helicase family.</text>
</comment>
<dbReference type="PROSITE" id="PS00039">
    <property type="entry name" value="DEAD_ATP_HELICASE"/>
    <property type="match status" value="1"/>
</dbReference>
<evidence type="ECO:0000256" key="7">
    <source>
        <dbReference type="RuleBase" id="RU365068"/>
    </source>
</evidence>
<dbReference type="SUPFAM" id="SSF52540">
    <property type="entry name" value="P-loop containing nucleoside triphosphate hydrolases"/>
    <property type="match status" value="2"/>
</dbReference>
<dbReference type="GO" id="GO:0003724">
    <property type="term" value="F:RNA helicase activity"/>
    <property type="evidence" value="ECO:0007669"/>
    <property type="project" value="UniProtKB-EC"/>
</dbReference>
<name>A0AAJ0GGM4_9PEZI</name>
<dbReference type="CDD" id="cd18787">
    <property type="entry name" value="SF2_C_DEAD"/>
    <property type="match status" value="1"/>
</dbReference>
<dbReference type="GO" id="GO:0003723">
    <property type="term" value="F:RNA binding"/>
    <property type="evidence" value="ECO:0007669"/>
    <property type="project" value="UniProtKB-UniRule"/>
</dbReference>
<keyword evidence="12" id="KW-1185">Reference proteome</keyword>
<evidence type="ECO:0000256" key="3">
    <source>
        <dbReference type="ARBA" id="ARBA00022806"/>
    </source>
</evidence>
<evidence type="ECO:0000259" key="10">
    <source>
        <dbReference type="PROSITE" id="PS51194"/>
    </source>
</evidence>
<feature type="domain" description="Helicase ATP-binding" evidence="9">
    <location>
        <begin position="113"/>
        <end position="307"/>
    </location>
</feature>
<dbReference type="InterPro" id="IPR011545">
    <property type="entry name" value="DEAD/DEAH_box_helicase_dom"/>
</dbReference>
<comment type="function">
    <text evidence="7">RNA helicase.</text>
</comment>
<evidence type="ECO:0000256" key="2">
    <source>
        <dbReference type="ARBA" id="ARBA00022801"/>
    </source>
</evidence>
<proteinExistence type="inferred from homology"/>
<keyword evidence="4 6" id="KW-0067">ATP-binding</keyword>
<reference evidence="11" key="1">
    <citation type="submission" date="2023-04" db="EMBL/GenBank/DDBJ databases">
        <title>Black Yeasts Isolated from many extreme environments.</title>
        <authorList>
            <person name="Coleine C."/>
            <person name="Stajich J.E."/>
            <person name="Selbmann L."/>
        </authorList>
    </citation>
    <scope>NUCLEOTIDE SEQUENCE</scope>
    <source>
        <strain evidence="11">CCFEE 5312</strain>
    </source>
</reference>
<dbReference type="EMBL" id="JAWDJX010000004">
    <property type="protein sequence ID" value="KAK3057157.1"/>
    <property type="molecule type" value="Genomic_DNA"/>
</dbReference>
<evidence type="ECO:0000256" key="6">
    <source>
        <dbReference type="RuleBase" id="RU000492"/>
    </source>
</evidence>
<accession>A0AAJ0GGM4</accession>
<dbReference type="GO" id="GO:0005524">
    <property type="term" value="F:ATP binding"/>
    <property type="evidence" value="ECO:0007669"/>
    <property type="project" value="UniProtKB-UniRule"/>
</dbReference>